<keyword evidence="3" id="KW-1185">Reference proteome</keyword>
<dbReference type="InterPro" id="IPR047907">
    <property type="entry name" value="CD1375-like"/>
</dbReference>
<protein>
    <recommendedName>
        <fullName evidence="1">CD1375-like domain-containing protein</fullName>
    </recommendedName>
</protein>
<evidence type="ECO:0000259" key="1">
    <source>
        <dbReference type="Pfam" id="PF23792"/>
    </source>
</evidence>
<dbReference type="InterPro" id="IPR056265">
    <property type="entry name" value="CD1375-like_dom"/>
</dbReference>
<feature type="domain" description="CD1375-like" evidence="1">
    <location>
        <begin position="5"/>
        <end position="36"/>
    </location>
</feature>
<comment type="caution">
    <text evidence="2">The sequence shown here is derived from an EMBL/GenBank/DDBJ whole genome shotgun (WGS) entry which is preliminary data.</text>
</comment>
<evidence type="ECO:0000313" key="2">
    <source>
        <dbReference type="EMBL" id="MDQ0228405.1"/>
    </source>
</evidence>
<dbReference type="Proteomes" id="UP001232245">
    <property type="component" value="Unassembled WGS sequence"/>
</dbReference>
<dbReference type="RefSeq" id="WP_174879919.1">
    <property type="nucleotide sequence ID" value="NZ_CADEPK010000080.1"/>
</dbReference>
<accession>A0ABT9Z8R6</accession>
<dbReference type="NCBIfam" id="NF040910">
    <property type="entry name" value="CD1375_fam"/>
    <property type="match status" value="1"/>
</dbReference>
<proteinExistence type="predicted"/>
<dbReference type="Pfam" id="PF23792">
    <property type="entry name" value="CD1375-like"/>
    <property type="match status" value="1"/>
</dbReference>
<gene>
    <name evidence="2" type="ORF">J2S02_004788</name>
</gene>
<evidence type="ECO:0000313" key="3">
    <source>
        <dbReference type="Proteomes" id="UP001232245"/>
    </source>
</evidence>
<name>A0ABT9Z8R6_9BACI</name>
<dbReference type="EMBL" id="JAUSTZ010000021">
    <property type="protein sequence ID" value="MDQ0228405.1"/>
    <property type="molecule type" value="Genomic_DNA"/>
</dbReference>
<sequence length="45" mass="5157">MSDVLAMLYATYIMKGKWTFSNVPELLKSQVKEILQAEGLEHLTE</sequence>
<reference evidence="2 3" key="1">
    <citation type="submission" date="2023-07" db="EMBL/GenBank/DDBJ databases">
        <title>Genomic Encyclopedia of Type Strains, Phase IV (KMG-IV): sequencing the most valuable type-strain genomes for metagenomic binning, comparative biology and taxonomic classification.</title>
        <authorList>
            <person name="Goeker M."/>
        </authorList>
    </citation>
    <scope>NUCLEOTIDE SEQUENCE [LARGE SCALE GENOMIC DNA]</scope>
    <source>
        <strain evidence="2 3">DSM 17723</strain>
    </source>
</reference>
<organism evidence="2 3">
    <name type="scientific">Metabacillus niabensis</name>
    <dbReference type="NCBI Taxonomy" id="324854"/>
    <lineage>
        <taxon>Bacteria</taxon>
        <taxon>Bacillati</taxon>
        <taxon>Bacillota</taxon>
        <taxon>Bacilli</taxon>
        <taxon>Bacillales</taxon>
        <taxon>Bacillaceae</taxon>
        <taxon>Metabacillus</taxon>
    </lineage>
</organism>